<dbReference type="EMBL" id="JAERTX010000024">
    <property type="protein sequence ID" value="MBM9461719.1"/>
    <property type="molecule type" value="Genomic_DNA"/>
</dbReference>
<evidence type="ECO:0000313" key="3">
    <source>
        <dbReference type="Proteomes" id="UP000663791"/>
    </source>
</evidence>
<protein>
    <submittedName>
        <fullName evidence="2">Uncharacterized protein</fullName>
    </submittedName>
</protein>
<gene>
    <name evidence="2" type="ORF">JK386_17635</name>
</gene>
<feature type="transmembrane region" description="Helical" evidence="1">
    <location>
        <begin position="190"/>
        <end position="216"/>
    </location>
</feature>
<proteinExistence type="predicted"/>
<evidence type="ECO:0000256" key="1">
    <source>
        <dbReference type="SAM" id="Phobius"/>
    </source>
</evidence>
<keyword evidence="3" id="KW-1185">Reference proteome</keyword>
<organism evidence="2 3">
    <name type="scientific">Nocardioides faecalis</name>
    <dbReference type="NCBI Taxonomy" id="2803858"/>
    <lineage>
        <taxon>Bacteria</taxon>
        <taxon>Bacillati</taxon>
        <taxon>Actinomycetota</taxon>
        <taxon>Actinomycetes</taxon>
        <taxon>Propionibacteriales</taxon>
        <taxon>Nocardioidaceae</taxon>
        <taxon>Nocardioides</taxon>
    </lineage>
</organism>
<keyword evidence="1" id="KW-0812">Transmembrane</keyword>
<evidence type="ECO:0000313" key="2">
    <source>
        <dbReference type="EMBL" id="MBM9461719.1"/>
    </source>
</evidence>
<sequence length="273" mass="28216">MTDLVTCDFSDGVVGVTVAVPQFREVDSHSPTVTRAILMLNCALGVAEVPNAEPLLSDAHVGPSLARTVELDRHASLNSEVVHRTGGLALHVIRDCFLSGHGIQARLHLLASATYAWGVTVAIGLASGLIVAITSAVARSGVSREVGDPVTLWKPLLLLLGGSAYAVLLGFAFALILGSQRFAVVVHTTMLVLLPTVAAASDSMIGRFLACALPAAPVWGWLGEGEVGPMALDMTASATVISAAVWAGACSCTMGFSLRHLGGLSIAAWVRGM</sequence>
<feature type="transmembrane region" description="Helical" evidence="1">
    <location>
        <begin position="236"/>
        <end position="256"/>
    </location>
</feature>
<accession>A0A938YD76</accession>
<reference evidence="2" key="1">
    <citation type="submission" date="2021-01" db="EMBL/GenBank/DDBJ databases">
        <title>Novel species in genus Nocardioides.</title>
        <authorList>
            <person name="Zhang G."/>
        </authorList>
    </citation>
    <scope>NUCLEOTIDE SEQUENCE</scope>
    <source>
        <strain evidence="2">Zg-536</strain>
    </source>
</reference>
<feature type="transmembrane region" description="Helical" evidence="1">
    <location>
        <begin position="157"/>
        <end position="178"/>
    </location>
</feature>
<keyword evidence="1" id="KW-0472">Membrane</keyword>
<dbReference type="Proteomes" id="UP000663791">
    <property type="component" value="Unassembled WGS sequence"/>
</dbReference>
<feature type="transmembrane region" description="Helical" evidence="1">
    <location>
        <begin position="115"/>
        <end position="137"/>
    </location>
</feature>
<name>A0A938YD76_9ACTN</name>
<dbReference type="RefSeq" id="WP_205293041.1">
    <property type="nucleotide sequence ID" value="NZ_CP074406.1"/>
</dbReference>
<dbReference type="AlphaFoldDB" id="A0A938YD76"/>
<comment type="caution">
    <text evidence="2">The sequence shown here is derived from an EMBL/GenBank/DDBJ whole genome shotgun (WGS) entry which is preliminary data.</text>
</comment>
<keyword evidence="1" id="KW-1133">Transmembrane helix</keyword>